<evidence type="ECO:0000313" key="4">
    <source>
        <dbReference type="EMBL" id="KAL2843285.1"/>
    </source>
</evidence>
<feature type="repeat" description="ANK" evidence="3">
    <location>
        <begin position="154"/>
        <end position="181"/>
    </location>
</feature>
<dbReference type="Gene3D" id="1.25.40.20">
    <property type="entry name" value="Ankyrin repeat-containing domain"/>
    <property type="match status" value="2"/>
</dbReference>
<comment type="caution">
    <text evidence="4">The sequence shown here is derived from an EMBL/GenBank/DDBJ whole genome shotgun (WGS) entry which is preliminary data.</text>
</comment>
<dbReference type="SMART" id="SM00248">
    <property type="entry name" value="ANK"/>
    <property type="match status" value="6"/>
</dbReference>
<protein>
    <submittedName>
        <fullName evidence="4">Ankyrin repeat-containing domain protein</fullName>
    </submittedName>
</protein>
<evidence type="ECO:0000313" key="5">
    <source>
        <dbReference type="Proteomes" id="UP001610444"/>
    </source>
</evidence>
<evidence type="ECO:0000256" key="3">
    <source>
        <dbReference type="PROSITE-ProRule" id="PRU00023"/>
    </source>
</evidence>
<proteinExistence type="predicted"/>
<gene>
    <name evidence="4" type="ORF">BJX68DRAFT_270294</name>
</gene>
<feature type="repeat" description="ANK" evidence="3">
    <location>
        <begin position="341"/>
        <end position="373"/>
    </location>
</feature>
<dbReference type="SUPFAM" id="SSF48403">
    <property type="entry name" value="Ankyrin repeat"/>
    <property type="match status" value="1"/>
</dbReference>
<name>A0ABR4JTC0_9EURO</name>
<keyword evidence="1" id="KW-0677">Repeat</keyword>
<keyword evidence="2 3" id="KW-0040">ANK repeat</keyword>
<reference evidence="4 5" key="1">
    <citation type="submission" date="2024-07" db="EMBL/GenBank/DDBJ databases">
        <title>Section-level genome sequencing and comparative genomics of Aspergillus sections Usti and Cavernicolus.</title>
        <authorList>
            <consortium name="Lawrence Berkeley National Laboratory"/>
            <person name="Nybo J.L."/>
            <person name="Vesth T.C."/>
            <person name="Theobald S."/>
            <person name="Frisvad J.C."/>
            <person name="Larsen T.O."/>
            <person name="Kjaerboelling I."/>
            <person name="Rothschild-Mancinelli K."/>
            <person name="Lyhne E.K."/>
            <person name="Kogle M.E."/>
            <person name="Barry K."/>
            <person name="Clum A."/>
            <person name="Na H."/>
            <person name="Ledsgaard L."/>
            <person name="Lin J."/>
            <person name="Lipzen A."/>
            <person name="Kuo A."/>
            <person name="Riley R."/>
            <person name="Mondo S."/>
            <person name="LaButti K."/>
            <person name="Haridas S."/>
            <person name="Pangalinan J."/>
            <person name="Salamov A.A."/>
            <person name="Simmons B.A."/>
            <person name="Magnuson J.K."/>
            <person name="Chen J."/>
            <person name="Drula E."/>
            <person name="Henrissat B."/>
            <person name="Wiebenga A."/>
            <person name="Lubbers R.J."/>
            <person name="Gomes A.C."/>
            <person name="Macurrencykelacurrency M.R."/>
            <person name="Stajich J."/>
            <person name="Grigoriev I.V."/>
            <person name="Mortensen U.H."/>
            <person name="De vries R.P."/>
            <person name="Baker S.E."/>
            <person name="Andersen M.R."/>
        </authorList>
    </citation>
    <scope>NUCLEOTIDE SEQUENCE [LARGE SCALE GENOMIC DNA]</scope>
    <source>
        <strain evidence="4 5">CBS 756.74</strain>
    </source>
</reference>
<feature type="repeat" description="ANK" evidence="3">
    <location>
        <begin position="186"/>
        <end position="210"/>
    </location>
</feature>
<dbReference type="PROSITE" id="PS50088">
    <property type="entry name" value="ANK_REPEAT"/>
    <property type="match status" value="4"/>
</dbReference>
<evidence type="ECO:0000256" key="2">
    <source>
        <dbReference type="ARBA" id="ARBA00023043"/>
    </source>
</evidence>
<evidence type="ECO:0000256" key="1">
    <source>
        <dbReference type="ARBA" id="ARBA00022737"/>
    </source>
</evidence>
<dbReference type="PANTHER" id="PTHR24198:SF165">
    <property type="entry name" value="ANKYRIN REPEAT-CONTAINING PROTEIN-RELATED"/>
    <property type="match status" value="1"/>
</dbReference>
<accession>A0ABR4JTC0</accession>
<dbReference type="GeneID" id="98161750"/>
<sequence length="471" mass="51915">MHLLELPLEIFHAILAHAIPRDNSSRYDFTQLQLVNKTFAREAREVLFATHTLKGIPAWPHLFAGYLCHRALAPDASVYYAIRTVRQTTDWIAAQLAITDWQARHKICHSLSQLATCQYRAIVRMTLTESAHGFSMREKTQGLDQVSDASMHRLSAAAYLGNMALVQTLLDQGADVNEESHVLGRPLTGAAYGGHLSVVQLLVERGADVSGGALQWKAETEGRDGNLWMITRSSNQIRSALEAATAAGHEPIVDLLLEPSLGISRSSFTFFAAMVQAAQGGHQNMLQSLFDRADFNAVAEELKERVLDAAVRESASNGHLETLKFLLDAGAPVDLVISERHEQGPLWNAAINGQNGAVEMLLARGADINERSLRPRSSPLVVAAETGFPRTVALLLDRGAEVNDNKGVRPLRYISTFAPWCVWKVFLQKGIHKRDEEAAVDVLEDAYKDNRQDLVDLLLEYGVTLSQEAVE</sequence>
<dbReference type="PROSITE" id="PS50297">
    <property type="entry name" value="ANK_REP_REGION"/>
    <property type="match status" value="1"/>
</dbReference>
<dbReference type="RefSeq" id="XP_070895558.1">
    <property type="nucleotide sequence ID" value="XM_071046586.1"/>
</dbReference>
<dbReference type="EMBL" id="JBFXLR010000047">
    <property type="protein sequence ID" value="KAL2843285.1"/>
    <property type="molecule type" value="Genomic_DNA"/>
</dbReference>
<keyword evidence="5" id="KW-1185">Reference proteome</keyword>
<organism evidence="4 5">
    <name type="scientific">Aspergillus pseudodeflectus</name>
    <dbReference type="NCBI Taxonomy" id="176178"/>
    <lineage>
        <taxon>Eukaryota</taxon>
        <taxon>Fungi</taxon>
        <taxon>Dikarya</taxon>
        <taxon>Ascomycota</taxon>
        <taxon>Pezizomycotina</taxon>
        <taxon>Eurotiomycetes</taxon>
        <taxon>Eurotiomycetidae</taxon>
        <taxon>Eurotiales</taxon>
        <taxon>Aspergillaceae</taxon>
        <taxon>Aspergillus</taxon>
        <taxon>Aspergillus subgen. Nidulantes</taxon>
    </lineage>
</organism>
<dbReference type="InterPro" id="IPR036770">
    <property type="entry name" value="Ankyrin_rpt-contain_sf"/>
</dbReference>
<feature type="repeat" description="ANK" evidence="3">
    <location>
        <begin position="375"/>
        <end position="407"/>
    </location>
</feature>
<dbReference type="PANTHER" id="PTHR24198">
    <property type="entry name" value="ANKYRIN REPEAT AND PROTEIN KINASE DOMAIN-CONTAINING PROTEIN"/>
    <property type="match status" value="1"/>
</dbReference>
<dbReference type="Pfam" id="PF12796">
    <property type="entry name" value="Ank_2"/>
    <property type="match status" value="2"/>
</dbReference>
<dbReference type="InterPro" id="IPR002110">
    <property type="entry name" value="Ankyrin_rpt"/>
</dbReference>
<dbReference type="Proteomes" id="UP001610444">
    <property type="component" value="Unassembled WGS sequence"/>
</dbReference>